<dbReference type="Proteomes" id="UP001174839">
    <property type="component" value="Unassembled WGS sequence"/>
</dbReference>
<evidence type="ECO:0000313" key="4">
    <source>
        <dbReference type="Proteomes" id="UP001174839"/>
    </source>
</evidence>
<organism evidence="3 4">
    <name type="scientific">Robiginitalea aurantiaca</name>
    <dbReference type="NCBI Taxonomy" id="3056915"/>
    <lineage>
        <taxon>Bacteria</taxon>
        <taxon>Pseudomonadati</taxon>
        <taxon>Bacteroidota</taxon>
        <taxon>Flavobacteriia</taxon>
        <taxon>Flavobacteriales</taxon>
        <taxon>Flavobacteriaceae</taxon>
        <taxon>Robiginitalea</taxon>
    </lineage>
</organism>
<evidence type="ECO:0008006" key="5">
    <source>
        <dbReference type="Google" id="ProtNLM"/>
    </source>
</evidence>
<feature type="region of interest" description="Disordered" evidence="1">
    <location>
        <begin position="71"/>
        <end position="94"/>
    </location>
</feature>
<dbReference type="EMBL" id="JAUDUY010000003">
    <property type="protein sequence ID" value="MDM9631588.1"/>
    <property type="molecule type" value="Genomic_DNA"/>
</dbReference>
<protein>
    <recommendedName>
        <fullName evidence="5">LTXXQ motif family protein</fullName>
    </recommendedName>
</protein>
<feature type="region of interest" description="Disordered" evidence="1">
    <location>
        <begin position="121"/>
        <end position="149"/>
    </location>
</feature>
<proteinExistence type="predicted"/>
<feature type="signal peptide" evidence="2">
    <location>
        <begin position="1"/>
        <end position="18"/>
    </location>
</feature>
<keyword evidence="2" id="KW-0732">Signal</keyword>
<comment type="caution">
    <text evidence="3">The sequence shown here is derived from an EMBL/GenBank/DDBJ whole genome shotgun (WGS) entry which is preliminary data.</text>
</comment>
<keyword evidence="4" id="KW-1185">Reference proteome</keyword>
<feature type="compositionally biased region" description="Basic residues" evidence="1">
    <location>
        <begin position="128"/>
        <end position="142"/>
    </location>
</feature>
<evidence type="ECO:0000256" key="1">
    <source>
        <dbReference type="SAM" id="MobiDB-lite"/>
    </source>
</evidence>
<name>A0ABT7WFA3_9FLAO</name>
<evidence type="ECO:0000313" key="3">
    <source>
        <dbReference type="EMBL" id="MDM9631588.1"/>
    </source>
</evidence>
<feature type="chain" id="PRO_5045137584" description="LTXXQ motif family protein" evidence="2">
    <location>
        <begin position="19"/>
        <end position="149"/>
    </location>
</feature>
<accession>A0ABT7WFA3</accession>
<sequence>MKKAIALCALLLGFGVHAQHKSQKHSQRGESQTQLSTAQQATIESKRMTLALGLDEQQQVRLEDVLKKHLDTRLESRENRKPEENDHKAEDSEERFARMNQWLDREIAFQKDLRGILTDPQFEAWHTEHKKKMAKRKHRSKSRRMEGPR</sequence>
<dbReference type="RefSeq" id="WP_289724939.1">
    <property type="nucleotide sequence ID" value="NZ_JAUDUY010000003.1"/>
</dbReference>
<reference evidence="3" key="1">
    <citation type="submission" date="2023-06" db="EMBL/GenBank/DDBJ databases">
        <title>Robiginitalea aurantiacus sp. nov. and Algoriphagus sediminis sp. nov., isolated from coastal sediment.</title>
        <authorList>
            <person name="Zhou Z.Y."/>
            <person name="An J."/>
            <person name="Jia Y.W."/>
            <person name="Du Z.J."/>
        </authorList>
    </citation>
    <scope>NUCLEOTIDE SEQUENCE</scope>
    <source>
        <strain evidence="3">M39</strain>
    </source>
</reference>
<gene>
    <name evidence="3" type="ORF">QU605_08910</name>
</gene>
<evidence type="ECO:0000256" key="2">
    <source>
        <dbReference type="SAM" id="SignalP"/>
    </source>
</evidence>